<dbReference type="OrthoDB" id="9804126at2"/>
<organism evidence="19 20">
    <name type="scientific">Bifidobacterium tibiigranuli</name>
    <dbReference type="NCBI Taxonomy" id="2172043"/>
    <lineage>
        <taxon>Bacteria</taxon>
        <taxon>Bacillati</taxon>
        <taxon>Actinomycetota</taxon>
        <taxon>Actinomycetes</taxon>
        <taxon>Bifidobacteriales</taxon>
        <taxon>Bifidobacteriaceae</taxon>
        <taxon>Bifidobacterium</taxon>
    </lineage>
</organism>
<dbReference type="InterPro" id="IPR004101">
    <property type="entry name" value="Mur_ligase_C"/>
</dbReference>
<evidence type="ECO:0000256" key="13">
    <source>
        <dbReference type="ARBA" id="ARBA00047833"/>
    </source>
</evidence>
<keyword evidence="8 14" id="KW-0067">ATP-binding</keyword>
<evidence type="ECO:0000256" key="4">
    <source>
        <dbReference type="ARBA" id="ARBA00022490"/>
    </source>
</evidence>
<dbReference type="SUPFAM" id="SSF53623">
    <property type="entry name" value="MurD-like peptide ligases, catalytic domain"/>
    <property type="match status" value="1"/>
</dbReference>
<keyword evidence="5 14" id="KW-0436">Ligase</keyword>
<dbReference type="InterPro" id="IPR050061">
    <property type="entry name" value="MurCDEF_pg_biosynth"/>
</dbReference>
<dbReference type="InterPro" id="IPR036565">
    <property type="entry name" value="Mur-like_cat_sf"/>
</dbReference>
<keyword evidence="10 14" id="KW-0573">Peptidoglycan synthesis</keyword>
<keyword evidence="20" id="KW-1185">Reference proteome</keyword>
<comment type="subcellular location">
    <subcellularLocation>
        <location evidence="1 14">Cytoplasm</location>
    </subcellularLocation>
</comment>
<feature type="domain" description="Mur ligase N-terminal catalytic" evidence="16">
    <location>
        <begin position="33"/>
        <end position="128"/>
    </location>
</feature>
<keyword evidence="9 14" id="KW-0133">Cell shape</keyword>
<keyword evidence="11 14" id="KW-0131">Cell cycle</keyword>
<dbReference type="PANTHER" id="PTHR43445:SF3">
    <property type="entry name" value="UDP-N-ACETYLMURAMATE--L-ALANINE LIGASE"/>
    <property type="match status" value="1"/>
</dbReference>
<dbReference type="GO" id="GO:0005737">
    <property type="term" value="C:cytoplasm"/>
    <property type="evidence" value="ECO:0007669"/>
    <property type="project" value="UniProtKB-SubCell"/>
</dbReference>
<dbReference type="Pfam" id="PF01225">
    <property type="entry name" value="Mur_ligase"/>
    <property type="match status" value="1"/>
</dbReference>
<dbReference type="GO" id="GO:0009252">
    <property type="term" value="P:peptidoglycan biosynthetic process"/>
    <property type="evidence" value="ECO:0007669"/>
    <property type="project" value="UniProtKB-UniRule"/>
</dbReference>
<comment type="caution">
    <text evidence="19">The sequence shown here is derived from an EMBL/GenBank/DDBJ whole genome shotgun (WGS) entry which is preliminary data.</text>
</comment>
<dbReference type="GO" id="GO:0051301">
    <property type="term" value="P:cell division"/>
    <property type="evidence" value="ECO:0007669"/>
    <property type="project" value="UniProtKB-KW"/>
</dbReference>
<comment type="catalytic activity">
    <reaction evidence="13 14">
        <text>UDP-N-acetyl-alpha-D-muramate + L-alanine + ATP = UDP-N-acetyl-alpha-D-muramoyl-L-alanine + ADP + phosphate + H(+)</text>
        <dbReference type="Rhea" id="RHEA:23372"/>
        <dbReference type="ChEBI" id="CHEBI:15378"/>
        <dbReference type="ChEBI" id="CHEBI:30616"/>
        <dbReference type="ChEBI" id="CHEBI:43474"/>
        <dbReference type="ChEBI" id="CHEBI:57972"/>
        <dbReference type="ChEBI" id="CHEBI:70757"/>
        <dbReference type="ChEBI" id="CHEBI:83898"/>
        <dbReference type="ChEBI" id="CHEBI:456216"/>
        <dbReference type="EC" id="6.3.2.8"/>
    </reaction>
</comment>
<feature type="binding site" evidence="14">
    <location>
        <begin position="136"/>
        <end position="142"/>
    </location>
    <ligand>
        <name>ATP</name>
        <dbReference type="ChEBI" id="CHEBI:30616"/>
    </ligand>
</feature>
<dbReference type="EC" id="6.3.2.8" evidence="3 14"/>
<keyword evidence="4 14" id="KW-0963">Cytoplasm</keyword>
<dbReference type="Gene3D" id="3.40.50.720">
    <property type="entry name" value="NAD(P)-binding Rossmann-like Domain"/>
    <property type="match status" value="1"/>
</dbReference>
<evidence type="ECO:0000256" key="14">
    <source>
        <dbReference type="HAMAP-Rule" id="MF_00046"/>
    </source>
</evidence>
<dbReference type="InterPro" id="IPR005758">
    <property type="entry name" value="UDP-N-AcMur_Ala_ligase_MurC"/>
</dbReference>
<evidence type="ECO:0000256" key="11">
    <source>
        <dbReference type="ARBA" id="ARBA00023306"/>
    </source>
</evidence>
<dbReference type="NCBIfam" id="TIGR01082">
    <property type="entry name" value="murC"/>
    <property type="match status" value="1"/>
</dbReference>
<dbReference type="InterPro" id="IPR000713">
    <property type="entry name" value="Mur_ligase_N"/>
</dbReference>
<feature type="domain" description="Mur ligase C-terminal" evidence="17">
    <location>
        <begin position="363"/>
        <end position="500"/>
    </location>
</feature>
<comment type="pathway">
    <text evidence="2 14">Cell wall biogenesis; peptidoglycan biosynthesis.</text>
</comment>
<evidence type="ECO:0000256" key="10">
    <source>
        <dbReference type="ARBA" id="ARBA00022984"/>
    </source>
</evidence>
<dbReference type="Pfam" id="PF02875">
    <property type="entry name" value="Mur_ligase_C"/>
    <property type="match status" value="1"/>
</dbReference>
<evidence type="ECO:0000256" key="12">
    <source>
        <dbReference type="ARBA" id="ARBA00023316"/>
    </source>
</evidence>
<evidence type="ECO:0000256" key="5">
    <source>
        <dbReference type="ARBA" id="ARBA00022598"/>
    </source>
</evidence>
<dbReference type="Gene3D" id="3.40.1190.10">
    <property type="entry name" value="Mur-like, catalytic domain"/>
    <property type="match status" value="1"/>
</dbReference>
<keyword evidence="12 14" id="KW-0961">Cell wall biogenesis/degradation</keyword>
<evidence type="ECO:0000256" key="9">
    <source>
        <dbReference type="ARBA" id="ARBA00022960"/>
    </source>
</evidence>
<dbReference type="Pfam" id="PF08245">
    <property type="entry name" value="Mur_ligase_M"/>
    <property type="match status" value="1"/>
</dbReference>
<keyword evidence="6 14" id="KW-0132">Cell division</keyword>
<evidence type="ECO:0000256" key="1">
    <source>
        <dbReference type="ARBA" id="ARBA00004496"/>
    </source>
</evidence>
<evidence type="ECO:0000313" key="20">
    <source>
        <dbReference type="Proteomes" id="UP000325415"/>
    </source>
</evidence>
<evidence type="ECO:0000259" key="18">
    <source>
        <dbReference type="Pfam" id="PF08245"/>
    </source>
</evidence>
<protein>
    <recommendedName>
        <fullName evidence="3 14">UDP-N-acetylmuramate--L-alanine ligase</fullName>
        <ecNumber evidence="3 14">6.3.2.8</ecNumber>
    </recommendedName>
    <alternativeName>
        <fullName evidence="14">UDP-N-acetylmuramoyl-L-alanine synthetase</fullName>
    </alternativeName>
</protein>
<gene>
    <name evidence="14 19" type="primary">murC</name>
    <name evidence="19" type="ORF">DDE84_05340</name>
</gene>
<dbReference type="Proteomes" id="UP000325415">
    <property type="component" value="Unassembled WGS sequence"/>
</dbReference>
<dbReference type="PANTHER" id="PTHR43445">
    <property type="entry name" value="UDP-N-ACETYLMURAMATE--L-ALANINE LIGASE-RELATED"/>
    <property type="match status" value="1"/>
</dbReference>
<keyword evidence="7 14" id="KW-0547">Nucleotide-binding</keyword>
<dbReference type="AlphaFoldDB" id="A0A5N6S4B2"/>
<accession>A0A5N6S4B2</accession>
<evidence type="ECO:0000256" key="7">
    <source>
        <dbReference type="ARBA" id="ARBA00022741"/>
    </source>
</evidence>
<dbReference type="Gene3D" id="3.90.190.20">
    <property type="entry name" value="Mur ligase, C-terminal domain"/>
    <property type="match status" value="1"/>
</dbReference>
<dbReference type="GO" id="GO:0005524">
    <property type="term" value="F:ATP binding"/>
    <property type="evidence" value="ECO:0007669"/>
    <property type="project" value="UniProtKB-UniRule"/>
</dbReference>
<dbReference type="GO" id="GO:0071555">
    <property type="term" value="P:cell wall organization"/>
    <property type="evidence" value="ECO:0007669"/>
    <property type="project" value="UniProtKB-KW"/>
</dbReference>
<evidence type="ECO:0000256" key="6">
    <source>
        <dbReference type="ARBA" id="ARBA00022618"/>
    </source>
</evidence>
<dbReference type="SUPFAM" id="SSF53244">
    <property type="entry name" value="MurD-like peptide ligases, peptide-binding domain"/>
    <property type="match status" value="1"/>
</dbReference>
<evidence type="ECO:0000256" key="3">
    <source>
        <dbReference type="ARBA" id="ARBA00012211"/>
    </source>
</evidence>
<dbReference type="EMBL" id="QDAG01000005">
    <property type="protein sequence ID" value="KAE8128479.1"/>
    <property type="molecule type" value="Genomic_DNA"/>
</dbReference>
<comment type="similarity">
    <text evidence="14">Belongs to the MurCDEF family.</text>
</comment>
<comment type="function">
    <text evidence="14">Cell wall formation.</text>
</comment>
<evidence type="ECO:0000313" key="19">
    <source>
        <dbReference type="EMBL" id="KAE8128479.1"/>
    </source>
</evidence>
<name>A0A5N6S4B2_9BIFI</name>
<dbReference type="GO" id="GO:0008763">
    <property type="term" value="F:UDP-N-acetylmuramate-L-alanine ligase activity"/>
    <property type="evidence" value="ECO:0007669"/>
    <property type="project" value="UniProtKB-UniRule"/>
</dbReference>
<dbReference type="HAMAP" id="MF_00046">
    <property type="entry name" value="MurC"/>
    <property type="match status" value="1"/>
</dbReference>
<evidence type="ECO:0000256" key="8">
    <source>
        <dbReference type="ARBA" id="ARBA00022840"/>
    </source>
</evidence>
<feature type="region of interest" description="Disordered" evidence="15">
    <location>
        <begin position="1"/>
        <end position="25"/>
    </location>
</feature>
<reference evidence="19 20" key="1">
    <citation type="submission" date="2018-04" db="EMBL/GenBank/DDBJ databases">
        <authorList>
            <person name="Eckel V.P."/>
            <person name="Vogel R.F."/>
        </authorList>
    </citation>
    <scope>NUCLEOTIDE SEQUENCE [LARGE SCALE GENOMIC DNA]</scope>
    <source>
        <strain evidence="20">TMW 2.1764</strain>
    </source>
</reference>
<proteinExistence type="inferred from homology"/>
<dbReference type="InterPro" id="IPR013221">
    <property type="entry name" value="Mur_ligase_cen"/>
</dbReference>
<dbReference type="GO" id="GO:0008360">
    <property type="term" value="P:regulation of cell shape"/>
    <property type="evidence" value="ECO:0007669"/>
    <property type="project" value="UniProtKB-KW"/>
</dbReference>
<feature type="domain" description="Mur ligase central" evidence="18">
    <location>
        <begin position="134"/>
        <end position="341"/>
    </location>
</feature>
<evidence type="ECO:0000259" key="17">
    <source>
        <dbReference type="Pfam" id="PF02875"/>
    </source>
</evidence>
<evidence type="ECO:0000256" key="2">
    <source>
        <dbReference type="ARBA" id="ARBA00004752"/>
    </source>
</evidence>
<dbReference type="InterPro" id="IPR036615">
    <property type="entry name" value="Mur_ligase_C_dom_sf"/>
</dbReference>
<evidence type="ECO:0000259" key="16">
    <source>
        <dbReference type="Pfam" id="PF01225"/>
    </source>
</evidence>
<evidence type="ECO:0000256" key="15">
    <source>
        <dbReference type="SAM" id="MobiDB-lite"/>
    </source>
</evidence>
<sequence length="522" mass="55061">MPESMTNGGAIDLDPTTPAFGPDDGAQQLGCTHFIGIGGAGMSVLAEMLHERGVEVGGSDREANAKTQRLEALGIPVTIGQATANVEGARTVVYSSAIRGDNPEIVAAREQNSRIVHRSDILALLMHGARAVTVAGAHGKTTTSSLLAHILVTAGSGALADPSYAIGGSIQRPDGTSSDGGHAGSGDVLVAEADESDGSFLKYHPDIAIITHAEADHLDHYHDEEHYQAAFVEYAGHARDRVIISIDDDGALGILQALDPSVAARAVAYGTRELAAAELNGAAFARIEEEREEAGSGEERFVLHIPGGTFEGVEGDVRVPVALRIPGAHNARNAAAAILAAVQLGLEPHAAAAAVHDFAGAARRFQLRGCEKGVSVIDDYAHHPTEIRALLEAARRRYPQAGIHVLFQPHLFSRTKYFAHEFAEALSLADDVIVSGVYPARERQEDFPGIGASTIVSAAAELPHEPPTGWIRAVEDMHMAAQMIVMRAHHDDVIFTVGAGDITDMDPVLLHALQAHREACEA</sequence>
<dbReference type="SUPFAM" id="SSF51984">
    <property type="entry name" value="MurCD N-terminal domain"/>
    <property type="match status" value="1"/>
</dbReference>
<dbReference type="UniPathway" id="UPA00219"/>